<proteinExistence type="predicted"/>
<gene>
    <name evidence="1" type="ORF">Pmi06nite_57430</name>
</gene>
<dbReference type="AlphaFoldDB" id="A0A8J3X9D8"/>
<reference evidence="1 2" key="1">
    <citation type="submission" date="2021-01" db="EMBL/GenBank/DDBJ databases">
        <title>Whole genome shotgun sequence of Planotetraspora mira NBRC 15435.</title>
        <authorList>
            <person name="Komaki H."/>
            <person name="Tamura T."/>
        </authorList>
    </citation>
    <scope>NUCLEOTIDE SEQUENCE [LARGE SCALE GENOMIC DNA]</scope>
    <source>
        <strain evidence="1 2">NBRC 15435</strain>
    </source>
</reference>
<keyword evidence="2" id="KW-1185">Reference proteome</keyword>
<sequence>MDGLNYDTGGLYLGPLWECAEDDARIALKSCIDAFNWFEDLLWDLSPDHRIDFMSKERSVDPISVVTLGRLVDDAHAWAHRAGELVGGIFGCRMTHDGQDWQDECALSLMHVRLGNSVGMTTNYVCSICGVVCWDCDHEPGNNYFIIATRDEEVCNICRDAQEVCTHTVGSTYDKRAEPTMQVLELREISLVPRPRDPLARIKGRGIDETDLIDYFGFAPPSDANLLCHKCMYTCEGFRAGRYDEASELV</sequence>
<evidence type="ECO:0000313" key="2">
    <source>
        <dbReference type="Proteomes" id="UP000650628"/>
    </source>
</evidence>
<evidence type="ECO:0000313" key="1">
    <source>
        <dbReference type="EMBL" id="GII32301.1"/>
    </source>
</evidence>
<protein>
    <submittedName>
        <fullName evidence="1">Uncharacterized protein</fullName>
    </submittedName>
</protein>
<dbReference type="Proteomes" id="UP000650628">
    <property type="component" value="Unassembled WGS sequence"/>
</dbReference>
<dbReference type="EMBL" id="BOOO01000034">
    <property type="protein sequence ID" value="GII32301.1"/>
    <property type="molecule type" value="Genomic_DNA"/>
</dbReference>
<name>A0A8J3X9D8_9ACTN</name>
<accession>A0A8J3X9D8</accession>
<organism evidence="1 2">
    <name type="scientific">Planotetraspora mira</name>
    <dbReference type="NCBI Taxonomy" id="58121"/>
    <lineage>
        <taxon>Bacteria</taxon>
        <taxon>Bacillati</taxon>
        <taxon>Actinomycetota</taxon>
        <taxon>Actinomycetes</taxon>
        <taxon>Streptosporangiales</taxon>
        <taxon>Streptosporangiaceae</taxon>
        <taxon>Planotetraspora</taxon>
    </lineage>
</organism>
<comment type="caution">
    <text evidence="1">The sequence shown here is derived from an EMBL/GenBank/DDBJ whole genome shotgun (WGS) entry which is preliminary data.</text>
</comment>